<evidence type="ECO:0000313" key="2">
    <source>
        <dbReference type="Proteomes" id="UP001144978"/>
    </source>
</evidence>
<evidence type="ECO:0000313" key="1">
    <source>
        <dbReference type="EMBL" id="KAJ2976151.1"/>
    </source>
</evidence>
<protein>
    <submittedName>
        <fullName evidence="1">Uncharacterized protein</fullName>
    </submittedName>
</protein>
<keyword evidence="2" id="KW-1185">Reference proteome</keyword>
<sequence length="196" mass="22308">MQQLNQPQQTQQVQKPPQSSRTQEVQKPSQPSQPQRVHLPPEVYQPRQSQVFPDIGSPDPLVVSQPSPEAKLTPRKRKQEQYLESPTVKRVQMVDPNRPIPTERVQQAPQHRRIVEVVITTPLKPRSTPVLTPHNKKSTPYVEVPARPKAYHTPVSQRRMVPEVVITTTTMGRPRVKTIDDVMEDDGYSSEEGLEG</sequence>
<comment type="caution">
    <text evidence="1">The sequence shown here is derived from an EMBL/GenBank/DDBJ whole genome shotgun (WGS) entry which is preliminary data.</text>
</comment>
<name>A0ACC1NCD6_9APHY</name>
<accession>A0ACC1NCD6</accession>
<gene>
    <name evidence="1" type="ORF">NUW54_g11614</name>
</gene>
<dbReference type="EMBL" id="JANSHE010004600">
    <property type="protein sequence ID" value="KAJ2976151.1"/>
    <property type="molecule type" value="Genomic_DNA"/>
</dbReference>
<proteinExistence type="predicted"/>
<reference evidence="1" key="1">
    <citation type="submission" date="2022-08" db="EMBL/GenBank/DDBJ databases">
        <title>Genome Sequence of Pycnoporus sanguineus.</title>
        <authorList>
            <person name="Buettner E."/>
        </authorList>
    </citation>
    <scope>NUCLEOTIDE SEQUENCE</scope>
    <source>
        <strain evidence="1">CG-C14</strain>
    </source>
</reference>
<dbReference type="Proteomes" id="UP001144978">
    <property type="component" value="Unassembled WGS sequence"/>
</dbReference>
<organism evidence="1 2">
    <name type="scientific">Trametes sanguinea</name>
    <dbReference type="NCBI Taxonomy" id="158606"/>
    <lineage>
        <taxon>Eukaryota</taxon>
        <taxon>Fungi</taxon>
        <taxon>Dikarya</taxon>
        <taxon>Basidiomycota</taxon>
        <taxon>Agaricomycotina</taxon>
        <taxon>Agaricomycetes</taxon>
        <taxon>Polyporales</taxon>
        <taxon>Polyporaceae</taxon>
        <taxon>Trametes</taxon>
    </lineage>
</organism>